<sequence>MNVISDQPVPVEAPRAKETGFSFVIVDLNIATFAGDGPIVNASLMHRQLPSAGSWIETVVSDRSIPYRLSGLARETQYELAVVLTRPGVSGRGAMGPSVTITTPPPGKLSTAVVSY</sequence>
<evidence type="ECO:0000259" key="1">
    <source>
        <dbReference type="PROSITE" id="PS50853"/>
    </source>
</evidence>
<organism>
    <name type="scientific">Branchiostoma floridae</name>
    <name type="common">Florida lancelet</name>
    <name type="synonym">Amphioxus</name>
    <dbReference type="NCBI Taxonomy" id="7739"/>
    <lineage>
        <taxon>Eukaryota</taxon>
        <taxon>Metazoa</taxon>
        <taxon>Chordata</taxon>
        <taxon>Cephalochordata</taxon>
        <taxon>Leptocardii</taxon>
        <taxon>Amphioxiformes</taxon>
        <taxon>Branchiostomatidae</taxon>
        <taxon>Branchiostoma</taxon>
    </lineage>
</organism>
<dbReference type="AlphaFoldDB" id="C3YLU2"/>
<proteinExistence type="predicted"/>
<dbReference type="eggNOG" id="KOG4228">
    <property type="taxonomic scope" value="Eukaryota"/>
</dbReference>
<dbReference type="InterPro" id="IPR013783">
    <property type="entry name" value="Ig-like_fold"/>
</dbReference>
<accession>C3YLU2</accession>
<dbReference type="InterPro" id="IPR003961">
    <property type="entry name" value="FN3_dom"/>
</dbReference>
<reference evidence="2" key="1">
    <citation type="journal article" date="2008" name="Nature">
        <title>The amphioxus genome and the evolution of the chordate karyotype.</title>
        <authorList>
            <consortium name="US DOE Joint Genome Institute (JGI-PGF)"/>
            <person name="Putnam N.H."/>
            <person name="Butts T."/>
            <person name="Ferrier D.E.K."/>
            <person name="Furlong R.F."/>
            <person name="Hellsten U."/>
            <person name="Kawashima T."/>
            <person name="Robinson-Rechavi M."/>
            <person name="Shoguchi E."/>
            <person name="Terry A."/>
            <person name="Yu J.-K."/>
            <person name="Benito-Gutierrez E.L."/>
            <person name="Dubchak I."/>
            <person name="Garcia-Fernandez J."/>
            <person name="Gibson-Brown J.J."/>
            <person name="Grigoriev I.V."/>
            <person name="Horton A.C."/>
            <person name="de Jong P.J."/>
            <person name="Jurka J."/>
            <person name="Kapitonov V.V."/>
            <person name="Kohara Y."/>
            <person name="Kuroki Y."/>
            <person name="Lindquist E."/>
            <person name="Lucas S."/>
            <person name="Osoegawa K."/>
            <person name="Pennacchio L.A."/>
            <person name="Salamov A.A."/>
            <person name="Satou Y."/>
            <person name="Sauka-Spengler T."/>
            <person name="Schmutz J."/>
            <person name="Shin-I T."/>
            <person name="Toyoda A."/>
            <person name="Bronner-Fraser M."/>
            <person name="Fujiyama A."/>
            <person name="Holland L.Z."/>
            <person name="Holland P.W.H."/>
            <person name="Satoh N."/>
            <person name="Rokhsar D.S."/>
        </authorList>
    </citation>
    <scope>NUCLEOTIDE SEQUENCE [LARGE SCALE GENOMIC DNA]</scope>
    <source>
        <strain evidence="2">S238N-H82</strain>
        <tissue evidence="2">Testes</tissue>
    </source>
</reference>
<dbReference type="InterPro" id="IPR036116">
    <property type="entry name" value="FN3_sf"/>
</dbReference>
<dbReference type="PROSITE" id="PS50853">
    <property type="entry name" value="FN3"/>
    <property type="match status" value="1"/>
</dbReference>
<dbReference type="STRING" id="7739.C3YLU2"/>
<name>C3YLU2_BRAFL</name>
<dbReference type="Gene3D" id="2.60.40.10">
    <property type="entry name" value="Immunoglobulins"/>
    <property type="match status" value="1"/>
</dbReference>
<evidence type="ECO:0000313" key="2">
    <source>
        <dbReference type="EMBL" id="EEN58536.1"/>
    </source>
</evidence>
<feature type="domain" description="Fibronectin type-III" evidence="1">
    <location>
        <begin position="10"/>
        <end position="106"/>
    </location>
</feature>
<protein>
    <recommendedName>
        <fullName evidence="1">Fibronectin type-III domain-containing protein</fullName>
    </recommendedName>
</protein>
<gene>
    <name evidence="2" type="ORF">BRAFLDRAFT_227237</name>
</gene>
<dbReference type="EMBL" id="GG666529">
    <property type="protein sequence ID" value="EEN58536.1"/>
    <property type="molecule type" value="Genomic_DNA"/>
</dbReference>
<dbReference type="SUPFAM" id="SSF49265">
    <property type="entry name" value="Fibronectin type III"/>
    <property type="match status" value="1"/>
</dbReference>
<dbReference type="InParanoid" id="C3YLU2"/>